<reference evidence="2" key="1">
    <citation type="journal article" date="2010" name="Environ. Microbiol.">
        <title>The genome of Syntrophomonas wolfei: new insights into syntrophic metabolism and biohydrogen production.</title>
        <authorList>
            <person name="Sieber J.R."/>
            <person name="Sims D.R."/>
            <person name="Han C."/>
            <person name="Kim E."/>
            <person name="Lykidis A."/>
            <person name="Lapidus A.L."/>
            <person name="McDonnald E."/>
            <person name="Rohlin L."/>
            <person name="Culley D.E."/>
            <person name="Gunsalus R."/>
            <person name="McInerney M.J."/>
        </authorList>
    </citation>
    <scope>NUCLEOTIDE SEQUENCE [LARGE SCALE GENOMIC DNA]</scope>
    <source>
        <strain evidence="2">DSM 2245B / Goettingen</strain>
    </source>
</reference>
<dbReference type="AlphaFoldDB" id="Q0AVC4"/>
<protein>
    <submittedName>
        <fullName evidence="1">Adenine-specific DNA methylase containing a Zn-ribbon-like protein</fullName>
    </submittedName>
</protein>
<name>Q0AVC4_SYNWW</name>
<keyword evidence="1" id="KW-0808">Transferase</keyword>
<dbReference type="EMBL" id="CP000448">
    <property type="protein sequence ID" value="ABI69330.1"/>
    <property type="molecule type" value="Genomic_DNA"/>
</dbReference>
<evidence type="ECO:0000313" key="2">
    <source>
        <dbReference type="Proteomes" id="UP000001968"/>
    </source>
</evidence>
<gene>
    <name evidence="1" type="ordered locus">Swol_2036</name>
</gene>
<dbReference type="STRING" id="335541.Swol_2036"/>
<dbReference type="Proteomes" id="UP000001968">
    <property type="component" value="Chromosome"/>
</dbReference>
<dbReference type="HOGENOM" id="CLU_2669832_0_0_9"/>
<dbReference type="GO" id="GO:0008168">
    <property type="term" value="F:methyltransferase activity"/>
    <property type="evidence" value="ECO:0007669"/>
    <property type="project" value="UniProtKB-KW"/>
</dbReference>
<dbReference type="eggNOG" id="COG1743">
    <property type="taxonomic scope" value="Bacteria"/>
</dbReference>
<organism evidence="1 2">
    <name type="scientific">Syntrophomonas wolfei subsp. wolfei (strain DSM 2245B / Goettingen)</name>
    <dbReference type="NCBI Taxonomy" id="335541"/>
    <lineage>
        <taxon>Bacteria</taxon>
        <taxon>Bacillati</taxon>
        <taxon>Bacillota</taxon>
        <taxon>Clostridia</taxon>
        <taxon>Eubacteriales</taxon>
        <taxon>Syntrophomonadaceae</taxon>
        <taxon>Syntrophomonas</taxon>
    </lineage>
</organism>
<sequence length="75" mass="8971">MLYTFNKRELADLDIEEYRRTTRKLTEYLRQEIAAYCKTSCSMCGNEEAQAKYFLWIKTLEYENSERSLSNGFCC</sequence>
<evidence type="ECO:0000313" key="1">
    <source>
        <dbReference type="EMBL" id="ABI69330.1"/>
    </source>
</evidence>
<proteinExistence type="predicted"/>
<keyword evidence="1" id="KW-0489">Methyltransferase</keyword>
<keyword evidence="2" id="KW-1185">Reference proteome</keyword>
<accession>Q0AVC4</accession>
<dbReference type="KEGG" id="swo:Swol_2036"/>
<dbReference type="GO" id="GO:0032259">
    <property type="term" value="P:methylation"/>
    <property type="evidence" value="ECO:0007669"/>
    <property type="project" value="UniProtKB-KW"/>
</dbReference>